<comment type="catalytic activity">
    <reaction evidence="6 9">
        <text>L-glutamate + H(+) = 4-aminobutanoate + CO2</text>
        <dbReference type="Rhea" id="RHEA:17785"/>
        <dbReference type="ChEBI" id="CHEBI:15378"/>
        <dbReference type="ChEBI" id="CHEBI:16526"/>
        <dbReference type="ChEBI" id="CHEBI:29985"/>
        <dbReference type="ChEBI" id="CHEBI:59888"/>
        <dbReference type="EC" id="4.1.1.15"/>
    </reaction>
</comment>
<dbReference type="InterPro" id="IPR010107">
    <property type="entry name" value="Glutamate_decarboxylase"/>
</dbReference>
<dbReference type="GO" id="GO:0004351">
    <property type="term" value="F:glutamate decarboxylase activity"/>
    <property type="evidence" value="ECO:0007669"/>
    <property type="project" value="UniProtKB-EC"/>
</dbReference>
<feature type="region of interest" description="Disordered" evidence="10">
    <location>
        <begin position="521"/>
        <end position="564"/>
    </location>
</feature>
<evidence type="ECO:0000256" key="1">
    <source>
        <dbReference type="ARBA" id="ARBA00001933"/>
    </source>
</evidence>
<dbReference type="GO" id="GO:0006538">
    <property type="term" value="P:L-glutamate catabolic process"/>
    <property type="evidence" value="ECO:0007669"/>
    <property type="project" value="TreeGrafter"/>
</dbReference>
<keyword evidence="9" id="KW-0210">Decarboxylase</keyword>
<dbReference type="Gene3D" id="4.10.280.50">
    <property type="match status" value="1"/>
</dbReference>
<dbReference type="Gene3D" id="3.90.1150.160">
    <property type="match status" value="1"/>
</dbReference>
<feature type="modified residue" description="N6-(pyridoxal phosphate)lysine" evidence="7">
    <location>
        <position position="304"/>
    </location>
</feature>
<dbReference type="Proteomes" id="UP000245771">
    <property type="component" value="Unassembled WGS sequence"/>
</dbReference>
<comment type="similarity">
    <text evidence="2 8">Belongs to the group II decarboxylase family.</text>
</comment>
<evidence type="ECO:0000313" key="11">
    <source>
        <dbReference type="EMBL" id="PWN34501.1"/>
    </source>
</evidence>
<evidence type="ECO:0000256" key="10">
    <source>
        <dbReference type="SAM" id="MobiDB-lite"/>
    </source>
</evidence>
<dbReference type="RefSeq" id="XP_025354803.1">
    <property type="nucleotide sequence ID" value="XM_025500071.1"/>
</dbReference>
<organism evidence="11 12">
    <name type="scientific">Meira miltonrushii</name>
    <dbReference type="NCBI Taxonomy" id="1280837"/>
    <lineage>
        <taxon>Eukaryota</taxon>
        <taxon>Fungi</taxon>
        <taxon>Dikarya</taxon>
        <taxon>Basidiomycota</taxon>
        <taxon>Ustilaginomycotina</taxon>
        <taxon>Exobasidiomycetes</taxon>
        <taxon>Exobasidiales</taxon>
        <taxon>Brachybasidiaceae</taxon>
        <taxon>Meira</taxon>
    </lineage>
</organism>
<accession>A0A316VES9</accession>
<evidence type="ECO:0000256" key="6">
    <source>
        <dbReference type="ARBA" id="ARBA00048868"/>
    </source>
</evidence>
<dbReference type="FunFam" id="3.40.640.10:FF:000017">
    <property type="entry name" value="Glutamate decarboxylase"/>
    <property type="match status" value="1"/>
</dbReference>
<feature type="compositionally biased region" description="Basic residues" evidence="10">
    <location>
        <begin position="531"/>
        <end position="547"/>
    </location>
</feature>
<dbReference type="InterPro" id="IPR002129">
    <property type="entry name" value="PyrdxlP-dep_de-COase"/>
</dbReference>
<dbReference type="PANTHER" id="PTHR43321">
    <property type="entry name" value="GLUTAMATE DECARBOXYLASE"/>
    <property type="match status" value="1"/>
</dbReference>
<dbReference type="SUPFAM" id="SSF53383">
    <property type="entry name" value="PLP-dependent transferases"/>
    <property type="match status" value="1"/>
</dbReference>
<evidence type="ECO:0000256" key="4">
    <source>
        <dbReference type="ARBA" id="ARBA00022898"/>
    </source>
</evidence>
<dbReference type="InParanoid" id="A0A316VES9"/>
<reference evidence="11 12" key="1">
    <citation type="journal article" date="2018" name="Mol. Biol. Evol.">
        <title>Broad Genomic Sampling Reveals a Smut Pathogenic Ancestry of the Fungal Clade Ustilaginomycotina.</title>
        <authorList>
            <person name="Kijpornyongpan T."/>
            <person name="Mondo S.J."/>
            <person name="Barry K."/>
            <person name="Sandor L."/>
            <person name="Lee J."/>
            <person name="Lipzen A."/>
            <person name="Pangilinan J."/>
            <person name="LaButti K."/>
            <person name="Hainaut M."/>
            <person name="Henrissat B."/>
            <person name="Grigoriev I.V."/>
            <person name="Spatafora J.W."/>
            <person name="Aime M.C."/>
        </authorList>
    </citation>
    <scope>NUCLEOTIDE SEQUENCE [LARGE SCALE GENOMIC DNA]</scope>
    <source>
        <strain evidence="11 12">MCA 3882</strain>
    </source>
</reference>
<proteinExistence type="inferred from homology"/>
<evidence type="ECO:0000313" key="12">
    <source>
        <dbReference type="Proteomes" id="UP000245771"/>
    </source>
</evidence>
<dbReference type="AlphaFoldDB" id="A0A316VES9"/>
<dbReference type="GO" id="GO:0030170">
    <property type="term" value="F:pyridoxal phosphate binding"/>
    <property type="evidence" value="ECO:0007669"/>
    <property type="project" value="InterPro"/>
</dbReference>
<dbReference type="InterPro" id="IPR015421">
    <property type="entry name" value="PyrdxlP-dep_Trfase_major"/>
</dbReference>
<comment type="cofactor">
    <cofactor evidence="1 7 8">
        <name>pyridoxal 5'-phosphate</name>
        <dbReference type="ChEBI" id="CHEBI:597326"/>
    </cofactor>
</comment>
<dbReference type="OrthoDB" id="5152799at2759"/>
<gene>
    <name evidence="11" type="ORF">FA14DRAFT_167208</name>
</gene>
<dbReference type="GO" id="GO:0005829">
    <property type="term" value="C:cytosol"/>
    <property type="evidence" value="ECO:0007669"/>
    <property type="project" value="TreeGrafter"/>
</dbReference>
<dbReference type="EC" id="4.1.1.15" evidence="3 9"/>
<evidence type="ECO:0000256" key="7">
    <source>
        <dbReference type="PIRSR" id="PIRSR602129-50"/>
    </source>
</evidence>
<keyword evidence="4 7" id="KW-0663">Pyridoxal phosphate</keyword>
<name>A0A316VES9_9BASI</name>
<evidence type="ECO:0000256" key="9">
    <source>
        <dbReference type="RuleBase" id="RU361171"/>
    </source>
</evidence>
<dbReference type="Pfam" id="PF00282">
    <property type="entry name" value="Pyridoxal_deC"/>
    <property type="match status" value="1"/>
</dbReference>
<dbReference type="Gene3D" id="3.40.640.10">
    <property type="entry name" value="Type I PLP-dependent aspartate aminotransferase-like (Major domain)"/>
    <property type="match status" value="1"/>
</dbReference>
<dbReference type="PANTHER" id="PTHR43321:SF3">
    <property type="entry name" value="GLUTAMATE DECARBOXYLASE"/>
    <property type="match status" value="1"/>
</dbReference>
<dbReference type="NCBIfam" id="TIGR01788">
    <property type="entry name" value="Glu-decarb-GAD"/>
    <property type="match status" value="1"/>
</dbReference>
<dbReference type="EMBL" id="KZ819603">
    <property type="protein sequence ID" value="PWN34501.1"/>
    <property type="molecule type" value="Genomic_DNA"/>
</dbReference>
<keyword evidence="12" id="KW-1185">Reference proteome</keyword>
<evidence type="ECO:0000256" key="2">
    <source>
        <dbReference type="ARBA" id="ARBA00009533"/>
    </source>
</evidence>
<dbReference type="GeneID" id="37021852"/>
<evidence type="ECO:0000256" key="3">
    <source>
        <dbReference type="ARBA" id="ARBA00012421"/>
    </source>
</evidence>
<keyword evidence="5 8" id="KW-0456">Lyase</keyword>
<protein>
    <recommendedName>
        <fullName evidence="3 9">Glutamate decarboxylase</fullName>
        <ecNumber evidence="3 9">4.1.1.15</ecNumber>
    </recommendedName>
</protein>
<evidence type="ECO:0000256" key="8">
    <source>
        <dbReference type="RuleBase" id="RU000382"/>
    </source>
</evidence>
<sequence>MSLSKHIDADALISAAEDHPHLSLVERSNESRLNHRVGGRYRVDKLPKYQIPKEGCSEEEAYHIIDHELSLDGTPTLNLASFVHVNVPEYCKRLLNERANINLVDQDEYPSTLQIHGRCVSILADLWHAPIEKDANGKRKSAFGVATTGSSEALMLGGLAMKKRWQHKRKEAGKSMYEPGPNLVFGANCQVCIEKLCRYFDIEAREVPVSKDSRYCLDVKKAIEMCDENTIGVFNILGSTYTGHYEPALELSNALDDLQKRTRLDIPIHIDGASGGFVAPFAHPNLKWDFQLPRVVSINTSGHKYGMVLAGLGWVVFRNEDFVPKELVFELHYLGSVEYSFGLNFSRPAAPVLAQYFNFLNLGFEGYKAIMQEDLKNARLFSRALELSGLYDILSDIHRPASTTSAIGKTIGVSDEMDAEVYMPGLPVVSFRWNDNLYQKAPYLKGQQHFMQTLLRAKGWIVPNYNLPKGLEDIEILRVVVREDMSEDMVDQLVHDILSITEDLLTEGTTAERLTAISQHKNNAAQQQKSGGKHQTHKHHHIHKHATRPPPGTSAHPGNSGKQC</sequence>
<dbReference type="InterPro" id="IPR015424">
    <property type="entry name" value="PyrdxlP-dep_Trfase"/>
</dbReference>
<dbReference type="STRING" id="1280837.A0A316VES9"/>
<evidence type="ECO:0000256" key="5">
    <source>
        <dbReference type="ARBA" id="ARBA00023239"/>
    </source>
</evidence>